<dbReference type="PROSITE" id="PS50995">
    <property type="entry name" value="HTH_MARR_2"/>
    <property type="match status" value="1"/>
</dbReference>
<keyword evidence="6" id="KW-1185">Reference proteome</keyword>
<dbReference type="Proteomes" id="UP000474024">
    <property type="component" value="Unassembled WGS sequence"/>
</dbReference>
<dbReference type="InterPro" id="IPR036390">
    <property type="entry name" value="WH_DNA-bd_sf"/>
</dbReference>
<reference evidence="5 6" key="1">
    <citation type="submission" date="2019-08" db="EMBL/GenBank/DDBJ databases">
        <title>In-depth cultivation of the pig gut microbiome towards novel bacterial diversity and tailored functional studies.</title>
        <authorList>
            <person name="Wylensek D."/>
            <person name="Hitch T.C.A."/>
            <person name="Clavel T."/>
        </authorList>
    </citation>
    <scope>NUCLEOTIDE SEQUENCE [LARGE SCALE GENOMIC DNA]</scope>
    <source>
        <strain evidence="5 6">MUC/MUC-530-WT-4D</strain>
    </source>
</reference>
<dbReference type="PANTHER" id="PTHR42756">
    <property type="entry name" value="TRANSCRIPTIONAL REGULATOR, MARR"/>
    <property type="match status" value="1"/>
</dbReference>
<evidence type="ECO:0000256" key="1">
    <source>
        <dbReference type="ARBA" id="ARBA00023015"/>
    </source>
</evidence>
<evidence type="ECO:0000256" key="2">
    <source>
        <dbReference type="ARBA" id="ARBA00023125"/>
    </source>
</evidence>
<evidence type="ECO:0000259" key="4">
    <source>
        <dbReference type="PROSITE" id="PS50995"/>
    </source>
</evidence>
<dbReference type="PANTHER" id="PTHR42756:SF1">
    <property type="entry name" value="TRANSCRIPTIONAL REPRESSOR OF EMRAB OPERON"/>
    <property type="match status" value="1"/>
</dbReference>
<dbReference type="GO" id="GO:0003677">
    <property type="term" value="F:DNA binding"/>
    <property type="evidence" value="ECO:0007669"/>
    <property type="project" value="UniProtKB-KW"/>
</dbReference>
<dbReference type="EMBL" id="VUNI01000023">
    <property type="protein sequence ID" value="MST75676.1"/>
    <property type="molecule type" value="Genomic_DNA"/>
</dbReference>
<accession>A0A6L5YUP4</accession>
<dbReference type="InterPro" id="IPR036388">
    <property type="entry name" value="WH-like_DNA-bd_sf"/>
</dbReference>
<dbReference type="PRINTS" id="PR00598">
    <property type="entry name" value="HTHMARR"/>
</dbReference>
<sequence>MKESLHYLLMSDHLMFQKALVSRVKDTGLTPGQPKILDYLLNHDGAIQKDIAVFCHIEPASLTVILSGMENKGYIKRQTDNGNRRSLHVYLTDTGRAYANRLQQEFLQIESCALDGFSASESQQFHDFLGRIYENMMKEGNSK</sequence>
<organism evidence="5 6">
    <name type="scientific">Roseburia porci</name>
    <dbReference type="NCBI Taxonomy" id="2605790"/>
    <lineage>
        <taxon>Bacteria</taxon>
        <taxon>Bacillati</taxon>
        <taxon>Bacillota</taxon>
        <taxon>Clostridia</taxon>
        <taxon>Lachnospirales</taxon>
        <taxon>Lachnospiraceae</taxon>
        <taxon>Roseburia</taxon>
    </lineage>
</organism>
<keyword evidence="1" id="KW-0805">Transcription regulation</keyword>
<dbReference type="GO" id="GO:0003700">
    <property type="term" value="F:DNA-binding transcription factor activity"/>
    <property type="evidence" value="ECO:0007669"/>
    <property type="project" value="InterPro"/>
</dbReference>
<dbReference type="Pfam" id="PF01047">
    <property type="entry name" value="MarR"/>
    <property type="match status" value="1"/>
</dbReference>
<dbReference type="InterPro" id="IPR000835">
    <property type="entry name" value="HTH_MarR-typ"/>
</dbReference>
<evidence type="ECO:0000313" key="6">
    <source>
        <dbReference type="Proteomes" id="UP000474024"/>
    </source>
</evidence>
<protein>
    <submittedName>
        <fullName evidence="5">MarR family transcriptional regulator</fullName>
    </submittedName>
</protein>
<feature type="domain" description="HTH marR-type" evidence="4">
    <location>
        <begin position="1"/>
        <end position="134"/>
    </location>
</feature>
<evidence type="ECO:0000256" key="3">
    <source>
        <dbReference type="ARBA" id="ARBA00023163"/>
    </source>
</evidence>
<proteinExistence type="predicted"/>
<evidence type="ECO:0000313" key="5">
    <source>
        <dbReference type="EMBL" id="MST75676.1"/>
    </source>
</evidence>
<dbReference type="SUPFAM" id="SSF46785">
    <property type="entry name" value="Winged helix' DNA-binding domain"/>
    <property type="match status" value="1"/>
</dbReference>
<gene>
    <name evidence="5" type="ORF">FYJ75_11750</name>
</gene>
<dbReference type="RefSeq" id="WP_154430640.1">
    <property type="nucleotide sequence ID" value="NZ_VUNI01000023.1"/>
</dbReference>
<keyword evidence="2" id="KW-0238">DNA-binding</keyword>
<keyword evidence="3" id="KW-0804">Transcription</keyword>
<comment type="caution">
    <text evidence="5">The sequence shown here is derived from an EMBL/GenBank/DDBJ whole genome shotgun (WGS) entry which is preliminary data.</text>
</comment>
<dbReference type="Gene3D" id="1.10.10.10">
    <property type="entry name" value="Winged helix-like DNA-binding domain superfamily/Winged helix DNA-binding domain"/>
    <property type="match status" value="1"/>
</dbReference>
<dbReference type="SMART" id="SM00347">
    <property type="entry name" value="HTH_MARR"/>
    <property type="match status" value="1"/>
</dbReference>
<dbReference type="AlphaFoldDB" id="A0A6L5YUP4"/>
<name>A0A6L5YUP4_9FIRM</name>